<evidence type="ECO:0000256" key="1">
    <source>
        <dbReference type="SAM" id="MobiDB-lite"/>
    </source>
</evidence>
<feature type="compositionally biased region" description="Acidic residues" evidence="1">
    <location>
        <begin position="388"/>
        <end position="406"/>
    </location>
</feature>
<accession>A0A6C0HCN7</accession>
<dbReference type="PRINTS" id="PR00929">
    <property type="entry name" value="ATHOOK"/>
</dbReference>
<sequence>MSSVTMSVTMQKALNAFGAEVIRSCALKYGFDSEEAMREMSVSIALGGKKSKKSEKVGKGAPREVPCCPLPFTGATRSDWCGGVKQNHGLYTQCTGAPGDDGLCKGCAKQASKNASGEPDCGLYAKRVMQGDEYRDPKGRGPVHFTKVMKKQKLTEAQVLSEAQKFGIEVTPEHFVVPETKRGRPKKATTSDTESESSSASGEKKSRGRPKKAAKVVEVNATEDLFASLMQQAQSASPRPAKEQEVEESESDTSSLSDQSAGEETSKSSSKKSKKSDLAQQEKAAEKAAKKQAKELAQQEKAAEKAAEKQKKEAEKQAKAAEKEAEKQAKAAEKEAEKVKKAAEKEAEKAKKLAEKEALAQQKAAKEKKTSKKKAEEPVKPQAKAEEPVADLEPESEEEDTSEAEEPVVTVKKFEHQGVIYLRSSDGVMYDSKTQDVVGKWNEETQSIDVYDDESDEEEDDE</sequence>
<protein>
    <submittedName>
        <fullName evidence="2">Uncharacterized protein</fullName>
    </submittedName>
</protein>
<feature type="region of interest" description="Disordered" evidence="1">
    <location>
        <begin position="441"/>
        <end position="462"/>
    </location>
</feature>
<feature type="region of interest" description="Disordered" evidence="1">
    <location>
        <begin position="174"/>
        <end position="414"/>
    </location>
</feature>
<evidence type="ECO:0000313" key="2">
    <source>
        <dbReference type="EMBL" id="QHT78214.1"/>
    </source>
</evidence>
<dbReference type="GO" id="GO:0003677">
    <property type="term" value="F:DNA binding"/>
    <property type="evidence" value="ECO:0007669"/>
    <property type="project" value="InterPro"/>
</dbReference>
<proteinExistence type="predicted"/>
<dbReference type="EMBL" id="MN739929">
    <property type="protein sequence ID" value="QHT78214.1"/>
    <property type="molecule type" value="Genomic_DNA"/>
</dbReference>
<dbReference type="AlphaFoldDB" id="A0A6C0HCN7"/>
<organism evidence="2">
    <name type="scientific">viral metagenome</name>
    <dbReference type="NCBI Taxonomy" id="1070528"/>
    <lineage>
        <taxon>unclassified sequences</taxon>
        <taxon>metagenomes</taxon>
        <taxon>organismal metagenomes</taxon>
    </lineage>
</organism>
<feature type="compositionally biased region" description="Basic and acidic residues" evidence="1">
    <location>
        <begin position="283"/>
        <end position="387"/>
    </location>
</feature>
<feature type="compositionally biased region" description="Acidic residues" evidence="1">
    <location>
        <begin position="450"/>
        <end position="462"/>
    </location>
</feature>
<feature type="compositionally biased region" description="Low complexity" evidence="1">
    <location>
        <begin position="188"/>
        <end position="201"/>
    </location>
</feature>
<name>A0A6C0HCN7_9ZZZZ</name>
<reference evidence="2" key="1">
    <citation type="journal article" date="2020" name="Nature">
        <title>Giant virus diversity and host interactions through global metagenomics.</title>
        <authorList>
            <person name="Schulz F."/>
            <person name="Roux S."/>
            <person name="Paez-Espino D."/>
            <person name="Jungbluth S."/>
            <person name="Walsh D.A."/>
            <person name="Denef V.J."/>
            <person name="McMahon K.D."/>
            <person name="Konstantinidis K.T."/>
            <person name="Eloe-Fadrosh E.A."/>
            <person name="Kyrpides N.C."/>
            <person name="Woyke T."/>
        </authorList>
    </citation>
    <scope>NUCLEOTIDE SEQUENCE</scope>
    <source>
        <strain evidence="2">GVMAG-M-3300023179-91</strain>
    </source>
</reference>
<dbReference type="InterPro" id="IPR017956">
    <property type="entry name" value="AT_hook_DNA-bd_motif"/>
</dbReference>